<feature type="compositionally biased region" description="Basic and acidic residues" evidence="1">
    <location>
        <begin position="134"/>
        <end position="152"/>
    </location>
</feature>
<evidence type="ECO:0000256" key="1">
    <source>
        <dbReference type="SAM" id="MobiDB-lite"/>
    </source>
</evidence>
<gene>
    <name evidence="2" type="ORF">DAPPUDRAFT_104649</name>
</gene>
<feature type="compositionally biased region" description="Polar residues" evidence="1">
    <location>
        <begin position="68"/>
        <end position="88"/>
    </location>
</feature>
<dbReference type="AlphaFoldDB" id="E9GMW8"/>
<feature type="compositionally biased region" description="Acidic residues" evidence="1">
    <location>
        <begin position="153"/>
        <end position="166"/>
    </location>
</feature>
<evidence type="ECO:0000313" key="2">
    <source>
        <dbReference type="EMBL" id="EFX79216.1"/>
    </source>
</evidence>
<dbReference type="KEGG" id="dpx:DAPPUDRAFT_104649"/>
<evidence type="ECO:0000313" key="3">
    <source>
        <dbReference type="Proteomes" id="UP000000305"/>
    </source>
</evidence>
<feature type="compositionally biased region" description="Basic and acidic residues" evidence="1">
    <location>
        <begin position="167"/>
        <end position="181"/>
    </location>
</feature>
<keyword evidence="3" id="KW-1185">Reference proteome</keyword>
<feature type="region of interest" description="Disordered" evidence="1">
    <location>
        <begin position="68"/>
        <end position="89"/>
    </location>
</feature>
<protein>
    <submittedName>
        <fullName evidence="2">Uncharacterized protein</fullName>
    </submittedName>
</protein>
<feature type="region of interest" description="Disordered" evidence="1">
    <location>
        <begin position="110"/>
        <end position="181"/>
    </location>
</feature>
<proteinExistence type="predicted"/>
<name>E9GMW8_DAPPU</name>
<dbReference type="InParanoid" id="E9GMW8"/>
<organism evidence="2 3">
    <name type="scientific">Daphnia pulex</name>
    <name type="common">Water flea</name>
    <dbReference type="NCBI Taxonomy" id="6669"/>
    <lineage>
        <taxon>Eukaryota</taxon>
        <taxon>Metazoa</taxon>
        <taxon>Ecdysozoa</taxon>
        <taxon>Arthropoda</taxon>
        <taxon>Crustacea</taxon>
        <taxon>Branchiopoda</taxon>
        <taxon>Diplostraca</taxon>
        <taxon>Cladocera</taxon>
        <taxon>Anomopoda</taxon>
        <taxon>Daphniidae</taxon>
        <taxon>Daphnia</taxon>
    </lineage>
</organism>
<feature type="compositionally biased region" description="Polar residues" evidence="1">
    <location>
        <begin position="13"/>
        <end position="22"/>
    </location>
</feature>
<feature type="region of interest" description="Disordered" evidence="1">
    <location>
        <begin position="1"/>
        <end position="49"/>
    </location>
</feature>
<dbReference type="EMBL" id="GL732553">
    <property type="protein sequence ID" value="EFX79216.1"/>
    <property type="molecule type" value="Genomic_DNA"/>
</dbReference>
<accession>E9GMW8</accession>
<reference evidence="2 3" key="1">
    <citation type="journal article" date="2011" name="Science">
        <title>The ecoresponsive genome of Daphnia pulex.</title>
        <authorList>
            <person name="Colbourne J.K."/>
            <person name="Pfrender M.E."/>
            <person name="Gilbert D."/>
            <person name="Thomas W.K."/>
            <person name="Tucker A."/>
            <person name="Oakley T.H."/>
            <person name="Tokishita S."/>
            <person name="Aerts A."/>
            <person name="Arnold G.J."/>
            <person name="Basu M.K."/>
            <person name="Bauer D.J."/>
            <person name="Caceres C.E."/>
            <person name="Carmel L."/>
            <person name="Casola C."/>
            <person name="Choi J.H."/>
            <person name="Detter J.C."/>
            <person name="Dong Q."/>
            <person name="Dusheyko S."/>
            <person name="Eads B.D."/>
            <person name="Frohlich T."/>
            <person name="Geiler-Samerotte K.A."/>
            <person name="Gerlach D."/>
            <person name="Hatcher P."/>
            <person name="Jogdeo S."/>
            <person name="Krijgsveld J."/>
            <person name="Kriventseva E.V."/>
            <person name="Kultz D."/>
            <person name="Laforsch C."/>
            <person name="Lindquist E."/>
            <person name="Lopez J."/>
            <person name="Manak J.R."/>
            <person name="Muller J."/>
            <person name="Pangilinan J."/>
            <person name="Patwardhan R.P."/>
            <person name="Pitluck S."/>
            <person name="Pritham E.J."/>
            <person name="Rechtsteiner A."/>
            <person name="Rho M."/>
            <person name="Rogozin I.B."/>
            <person name="Sakarya O."/>
            <person name="Salamov A."/>
            <person name="Schaack S."/>
            <person name="Shapiro H."/>
            <person name="Shiga Y."/>
            <person name="Skalitzky C."/>
            <person name="Smith Z."/>
            <person name="Souvorov A."/>
            <person name="Sung W."/>
            <person name="Tang Z."/>
            <person name="Tsuchiya D."/>
            <person name="Tu H."/>
            <person name="Vos H."/>
            <person name="Wang M."/>
            <person name="Wolf Y.I."/>
            <person name="Yamagata H."/>
            <person name="Yamada T."/>
            <person name="Ye Y."/>
            <person name="Shaw J.R."/>
            <person name="Andrews J."/>
            <person name="Crease T.J."/>
            <person name="Tang H."/>
            <person name="Lucas S.M."/>
            <person name="Robertson H.M."/>
            <person name="Bork P."/>
            <person name="Koonin E.V."/>
            <person name="Zdobnov E.M."/>
            <person name="Grigoriev I.V."/>
            <person name="Lynch M."/>
            <person name="Boore J.L."/>
        </authorList>
    </citation>
    <scope>NUCLEOTIDE SEQUENCE [LARGE SCALE GENOMIC DNA]</scope>
</reference>
<dbReference type="Proteomes" id="UP000000305">
    <property type="component" value="Unassembled WGS sequence"/>
</dbReference>
<sequence length="181" mass="20604">MGNLEPASKRAKTNSTHFSQTGCKGKPRYTAKRQLGGEHAHRPLAFHSDQLTLEARENLCKLEEEQQRLNTLSKRGQSSSSSRTNQIDKSYHTWYIKIQKLLDQKIADRLGPASGTRGQGKMPEPGLPDDEFKDADSQEHIETIPKEGKDESGSGDEEEEEEEEETEKWRKESKNHSRRVD</sequence>
<dbReference type="HOGENOM" id="CLU_1490501_0_0_1"/>